<protein>
    <recommendedName>
        <fullName evidence="4 13">Error-prone DNA polymerase</fullName>
        <ecNumber evidence="3 13">2.7.7.7</ecNumber>
    </recommendedName>
</protein>
<evidence type="ECO:0000256" key="13">
    <source>
        <dbReference type="HAMAP-Rule" id="MF_01902"/>
    </source>
</evidence>
<evidence type="ECO:0000256" key="6">
    <source>
        <dbReference type="ARBA" id="ARBA00022679"/>
    </source>
</evidence>
<dbReference type="SUPFAM" id="SSF47781">
    <property type="entry name" value="RuvA domain 2-like"/>
    <property type="match status" value="1"/>
</dbReference>
<dbReference type="SUPFAM" id="SSF89550">
    <property type="entry name" value="PHP domain-like"/>
    <property type="match status" value="1"/>
</dbReference>
<dbReference type="GO" id="GO:0003676">
    <property type="term" value="F:nucleic acid binding"/>
    <property type="evidence" value="ECO:0007669"/>
    <property type="project" value="InterPro"/>
</dbReference>
<evidence type="ECO:0000256" key="3">
    <source>
        <dbReference type="ARBA" id="ARBA00012417"/>
    </source>
</evidence>
<evidence type="ECO:0000259" key="15">
    <source>
        <dbReference type="SMART" id="SM00481"/>
    </source>
</evidence>
<keyword evidence="9 13" id="KW-0227">DNA damage</keyword>
<evidence type="ECO:0000256" key="11">
    <source>
        <dbReference type="ARBA" id="ARBA00023204"/>
    </source>
</evidence>
<feature type="domain" description="Polymerase/histidinol phosphatase N-terminal" evidence="15">
    <location>
        <begin position="61"/>
        <end position="129"/>
    </location>
</feature>
<dbReference type="InterPro" id="IPR003141">
    <property type="entry name" value="Pol/His_phosphatase_N"/>
</dbReference>
<dbReference type="OrthoDB" id="9803237at2"/>
<dbReference type="AlphaFoldDB" id="A0A175RZV8"/>
<dbReference type="InterPro" id="IPR004365">
    <property type="entry name" value="NA-bd_OB_tRNA"/>
</dbReference>
<dbReference type="Pfam" id="PF02811">
    <property type="entry name" value="PHP"/>
    <property type="match status" value="1"/>
</dbReference>
<feature type="region of interest" description="Disordered" evidence="14">
    <location>
        <begin position="1"/>
        <end position="57"/>
    </location>
</feature>
<dbReference type="RefSeq" id="WP_058724846.1">
    <property type="nucleotide sequence ID" value="NZ_LDQC01000023.1"/>
</dbReference>
<dbReference type="GO" id="GO:0006281">
    <property type="term" value="P:DNA repair"/>
    <property type="evidence" value="ECO:0007669"/>
    <property type="project" value="UniProtKB-UniRule"/>
</dbReference>
<dbReference type="GO" id="GO:0003887">
    <property type="term" value="F:DNA-directed DNA polymerase activity"/>
    <property type="evidence" value="ECO:0007669"/>
    <property type="project" value="UniProtKB-UniRule"/>
</dbReference>
<dbReference type="InterPro" id="IPR029460">
    <property type="entry name" value="DNAPol_HHH"/>
</dbReference>
<dbReference type="GO" id="GO:0005737">
    <property type="term" value="C:cytoplasm"/>
    <property type="evidence" value="ECO:0007669"/>
    <property type="project" value="UniProtKB-SubCell"/>
</dbReference>
<comment type="subcellular location">
    <subcellularLocation>
        <location evidence="1 13">Cytoplasm</location>
    </subcellularLocation>
</comment>
<dbReference type="PANTHER" id="PTHR32294:SF4">
    <property type="entry name" value="ERROR-PRONE DNA POLYMERASE"/>
    <property type="match status" value="1"/>
</dbReference>
<evidence type="ECO:0000313" key="16">
    <source>
        <dbReference type="EMBL" id="KTR08988.1"/>
    </source>
</evidence>
<dbReference type="InterPro" id="IPR023073">
    <property type="entry name" value="DnaE2"/>
</dbReference>
<evidence type="ECO:0000256" key="1">
    <source>
        <dbReference type="ARBA" id="ARBA00004496"/>
    </source>
</evidence>
<evidence type="ECO:0000313" key="17">
    <source>
        <dbReference type="Proteomes" id="UP000078252"/>
    </source>
</evidence>
<dbReference type="STRING" id="33881.NS184_03990"/>
<keyword evidence="7 13" id="KW-0548">Nucleotidyltransferase</keyword>
<evidence type="ECO:0000256" key="14">
    <source>
        <dbReference type="SAM" id="MobiDB-lite"/>
    </source>
</evidence>
<keyword evidence="8 13" id="KW-0235">DNA replication</keyword>
<comment type="function">
    <text evidence="13">DNA polymerase involved in damage-induced mutagenesis and translesion synthesis (TLS). It is not the major replicative DNA polymerase.</text>
</comment>
<evidence type="ECO:0000256" key="9">
    <source>
        <dbReference type="ARBA" id="ARBA00022763"/>
    </source>
</evidence>
<dbReference type="PATRIC" id="fig|33881.3.peg.1065"/>
<dbReference type="Pfam" id="PF07733">
    <property type="entry name" value="DNA_pol3_alpha"/>
    <property type="match status" value="1"/>
</dbReference>
<sequence>MGYSNPPIPWSQFERALSDRRSPGSTHAGDGGDSPAWSRKREKYVPPSLRRDDSGPVAPYAELHAHSTFSFLDGASSPEELFEEAARLRLHGLALTDHDGFYGVARMAEAAESYPGIATVYGTELSLGLTEPQNGVPDPEGTHLLLLADGQDGYHRMAGAVTNAHLAVGAEKGRPQYDLDDLAERAGGHWRVLTGCRKGAVRQALERGGESEAEVALRLLLDRFGTDHVVVELTDQGDPLDSARNDVLAALAARHALPVVATGNVHYATPARFPLASALAAVRARRSLDEIDGWLPAADTAYLRSGAEMARRFARWPGAVEHSVTLADELGFTLKTARPGLPKLDVPEGHTTMSWLRELTWEGARRFYPGSDDGVDPAKRTRIERELAVIEDKDFPGYFLIVRDMVQFARQRGILCQGRGSAANSAVCYLLEITAVDSIRYGLPFERFLSALRDEEPDIDVDFDSDRREEVIQYVYEKYGRFNAAQVANVITYRPKGAVRDMAKAFGHSPGQQDAWSKQVERWGSVTESQDHDIPAPVVDMAQQVLGFPRHLGIHSGGMVLTDRPVGEVVPIERARMDGRTVLQWDKDDCAYMGLVKFDMLGLGMLAALQYAFDLAAEHCGERWDMHTIPKEEAGVYDQLCRADTIGVFQVESRAQMGSLPRLLPREFYDLVIAVALVRPGPIQGGAVHPYIRRRTGAEEITYPHPLLEPVLARTKGVPLFQEQLMQMAVVVGGCTGDDADLLRRAMGSKRGHEKIERLREKLYEGMARNDIHGADADAIYAKIQAFANFGFAESHSISFALIVYASAWMRLHYPGVFLAALLRAQPMGFYSPQTLVADARRHGVRVLRPDILRSEVDATMEPLDEAGEGGAGGPVTTGDDGCLADEQPEVPPFDRSLPDDTARHRRDGAFAVRLGLAEVTSLGRRSAERIVAERRANGPFTDMSDLARRVGLTTAQLEALAAADAFASLGEDRRSGIWSAGQAAAERPDQLPGTQVVVQPPLFGQMTSGDVLIADMWSTGMTTDDHPVRHVRPVLERRGVLSVADTMTAENGRRIEVGGIVTHRQRPATASGITFMNVEDETGLVNVICSVGVWGRYRRTARESPAVIVRGILERSAEGVVNVVADRMEHLPLAVRTRSRDFQ</sequence>
<dbReference type="SMART" id="SM00481">
    <property type="entry name" value="POLIIIAc"/>
    <property type="match status" value="1"/>
</dbReference>
<comment type="similarity">
    <text evidence="2 13">Belongs to the DNA polymerase type-C family. DnaE2 subfamily.</text>
</comment>
<dbReference type="PANTHER" id="PTHR32294">
    <property type="entry name" value="DNA POLYMERASE III SUBUNIT ALPHA"/>
    <property type="match status" value="1"/>
</dbReference>
<name>A0A175RZV8_9MICO</name>
<dbReference type="EC" id="2.7.7.7" evidence="3 13"/>
<dbReference type="CDD" id="cd04485">
    <property type="entry name" value="DnaE_OBF"/>
    <property type="match status" value="1"/>
</dbReference>
<dbReference type="InterPro" id="IPR010994">
    <property type="entry name" value="RuvA_2-like"/>
</dbReference>
<comment type="caution">
    <text evidence="16">The sequence shown here is derived from an EMBL/GenBank/DDBJ whole genome shotgun (WGS) entry which is preliminary data.</text>
</comment>
<dbReference type="GO" id="GO:0006260">
    <property type="term" value="P:DNA replication"/>
    <property type="evidence" value="ECO:0007669"/>
    <property type="project" value="UniProtKB-KW"/>
</dbReference>
<dbReference type="InterPro" id="IPR016195">
    <property type="entry name" value="Pol/histidinol_Pase-like"/>
</dbReference>
<dbReference type="InterPro" id="IPR040982">
    <property type="entry name" value="DNA_pol3_finger"/>
</dbReference>
<dbReference type="InterPro" id="IPR004013">
    <property type="entry name" value="PHP_dom"/>
</dbReference>
<dbReference type="InterPro" id="IPR004805">
    <property type="entry name" value="DnaE2/DnaE/PolC"/>
</dbReference>
<reference evidence="16 17" key="1">
    <citation type="journal article" date="2016" name="Front. Microbiol.">
        <title>Genomic Resource of Rice Seed Associated Bacteria.</title>
        <authorList>
            <person name="Midha S."/>
            <person name="Bansal K."/>
            <person name="Sharma S."/>
            <person name="Kumar N."/>
            <person name="Patil P.P."/>
            <person name="Chaudhry V."/>
            <person name="Patil P.B."/>
        </authorList>
    </citation>
    <scope>NUCLEOTIDE SEQUENCE [LARGE SCALE GENOMIC DNA]</scope>
    <source>
        <strain evidence="16 17">NS184</strain>
    </source>
</reference>
<dbReference type="InterPro" id="IPR011708">
    <property type="entry name" value="DNA_pol3_alpha_NTPase_dom"/>
</dbReference>
<proteinExistence type="inferred from homology"/>
<accession>A0A175RZV8</accession>
<evidence type="ECO:0000256" key="12">
    <source>
        <dbReference type="ARBA" id="ARBA00049244"/>
    </source>
</evidence>
<dbReference type="Pfam" id="PF01336">
    <property type="entry name" value="tRNA_anti-codon"/>
    <property type="match status" value="1"/>
</dbReference>
<organism evidence="16 17">
    <name type="scientific">Curtobacterium luteum</name>
    <dbReference type="NCBI Taxonomy" id="33881"/>
    <lineage>
        <taxon>Bacteria</taxon>
        <taxon>Bacillati</taxon>
        <taxon>Actinomycetota</taxon>
        <taxon>Actinomycetes</taxon>
        <taxon>Micrococcales</taxon>
        <taxon>Microbacteriaceae</taxon>
        <taxon>Curtobacterium</taxon>
    </lineage>
</organism>
<dbReference type="Gene3D" id="1.10.150.870">
    <property type="match status" value="1"/>
</dbReference>
<evidence type="ECO:0000256" key="8">
    <source>
        <dbReference type="ARBA" id="ARBA00022705"/>
    </source>
</evidence>
<keyword evidence="11 13" id="KW-0234">DNA repair</keyword>
<evidence type="ECO:0000256" key="2">
    <source>
        <dbReference type="ARBA" id="ARBA00007391"/>
    </source>
</evidence>
<gene>
    <name evidence="13" type="primary">dnaE2</name>
    <name evidence="16" type="ORF">NS184_03990</name>
</gene>
<dbReference type="Pfam" id="PF17657">
    <property type="entry name" value="DNA_pol3_finger"/>
    <property type="match status" value="1"/>
</dbReference>
<keyword evidence="6 13" id="KW-0808">Transferase</keyword>
<evidence type="ECO:0000256" key="5">
    <source>
        <dbReference type="ARBA" id="ARBA00022490"/>
    </source>
</evidence>
<evidence type="ECO:0000256" key="10">
    <source>
        <dbReference type="ARBA" id="ARBA00022932"/>
    </source>
</evidence>
<dbReference type="NCBIfam" id="NF004225">
    <property type="entry name" value="PRK05672.1"/>
    <property type="match status" value="1"/>
</dbReference>
<evidence type="ECO:0000256" key="4">
    <source>
        <dbReference type="ARBA" id="ARBA00017273"/>
    </source>
</evidence>
<evidence type="ECO:0000256" key="7">
    <source>
        <dbReference type="ARBA" id="ARBA00022695"/>
    </source>
</evidence>
<comment type="catalytic activity">
    <reaction evidence="12 13">
        <text>DNA(n) + a 2'-deoxyribonucleoside 5'-triphosphate = DNA(n+1) + diphosphate</text>
        <dbReference type="Rhea" id="RHEA:22508"/>
        <dbReference type="Rhea" id="RHEA-COMP:17339"/>
        <dbReference type="Rhea" id="RHEA-COMP:17340"/>
        <dbReference type="ChEBI" id="CHEBI:33019"/>
        <dbReference type="ChEBI" id="CHEBI:61560"/>
        <dbReference type="ChEBI" id="CHEBI:173112"/>
        <dbReference type="EC" id="2.7.7.7"/>
    </reaction>
</comment>
<keyword evidence="10 13" id="KW-0239">DNA-directed DNA polymerase</keyword>
<dbReference type="EMBL" id="LDQC01000023">
    <property type="protein sequence ID" value="KTR08988.1"/>
    <property type="molecule type" value="Genomic_DNA"/>
</dbReference>
<dbReference type="Proteomes" id="UP000078252">
    <property type="component" value="Unassembled WGS sequence"/>
</dbReference>
<dbReference type="GO" id="GO:0008408">
    <property type="term" value="F:3'-5' exonuclease activity"/>
    <property type="evidence" value="ECO:0007669"/>
    <property type="project" value="InterPro"/>
</dbReference>
<dbReference type="Gene3D" id="3.20.20.140">
    <property type="entry name" value="Metal-dependent hydrolases"/>
    <property type="match status" value="1"/>
</dbReference>
<dbReference type="NCBIfam" id="TIGR00594">
    <property type="entry name" value="polc"/>
    <property type="match status" value="1"/>
</dbReference>
<keyword evidence="5 13" id="KW-0963">Cytoplasm</keyword>
<dbReference type="HAMAP" id="MF_01902">
    <property type="entry name" value="DNApol_error_prone"/>
    <property type="match status" value="1"/>
</dbReference>
<dbReference type="Pfam" id="PF14579">
    <property type="entry name" value="HHH_6"/>
    <property type="match status" value="1"/>
</dbReference>